<feature type="region of interest" description="Disordered" evidence="1">
    <location>
        <begin position="674"/>
        <end position="702"/>
    </location>
</feature>
<feature type="region of interest" description="Disordered" evidence="1">
    <location>
        <begin position="449"/>
        <end position="483"/>
    </location>
</feature>
<gene>
    <name evidence="3" type="ORF">BEMITA_LOCUS11461</name>
</gene>
<organism evidence="3 4">
    <name type="scientific">Bemisia tabaci</name>
    <name type="common">Sweetpotato whitefly</name>
    <name type="synonym">Aleurodes tabaci</name>
    <dbReference type="NCBI Taxonomy" id="7038"/>
    <lineage>
        <taxon>Eukaryota</taxon>
        <taxon>Metazoa</taxon>
        <taxon>Ecdysozoa</taxon>
        <taxon>Arthropoda</taxon>
        <taxon>Hexapoda</taxon>
        <taxon>Insecta</taxon>
        <taxon>Pterygota</taxon>
        <taxon>Neoptera</taxon>
        <taxon>Paraneoptera</taxon>
        <taxon>Hemiptera</taxon>
        <taxon>Sternorrhyncha</taxon>
        <taxon>Aleyrodoidea</taxon>
        <taxon>Aleyrodidae</taxon>
        <taxon>Aleyrodinae</taxon>
        <taxon>Bemisia</taxon>
    </lineage>
</organism>
<feature type="region of interest" description="Disordered" evidence="1">
    <location>
        <begin position="591"/>
        <end position="624"/>
    </location>
</feature>
<dbReference type="GO" id="GO:0005737">
    <property type="term" value="C:cytoplasm"/>
    <property type="evidence" value="ECO:0007669"/>
    <property type="project" value="TreeGrafter"/>
</dbReference>
<dbReference type="InterPro" id="IPR040126">
    <property type="entry name" value="STOX1/2"/>
</dbReference>
<evidence type="ECO:0000259" key="2">
    <source>
        <dbReference type="Pfam" id="PF10264"/>
    </source>
</evidence>
<feature type="region of interest" description="Disordered" evidence="1">
    <location>
        <begin position="532"/>
        <end position="577"/>
    </location>
</feature>
<feature type="region of interest" description="Disordered" evidence="1">
    <location>
        <begin position="227"/>
        <end position="260"/>
    </location>
</feature>
<feature type="compositionally biased region" description="Low complexity" evidence="1">
    <location>
        <begin position="532"/>
        <end position="548"/>
    </location>
</feature>
<sequence>MSIRSGGGGGRAPRVGSRCSWILQRNLAITLVKRGLLQNQQTQSKSPSKEVGDHASSFWMYDSGYLVFQSFLDANSKCFWNPSLMEAVRVLEFQGYVAPGVLLVTANPCALEIIRSAWSRNVLKPPANYSISALGDVEDCLVQPISQGQFTPLPEALCWVILDLTSSGQAAVLENIRATLRLAFPDMECPSEEIVYDALAKLMTDKVVYQTSRGYFVVTPETRRLYSKYGSSSSSSLAGGGGGGRSRYARGPYEDGEKPLLLSPDEALVRALGDMETIRDGDLTHQAVQTNLADIICKGNPNDKVLYARKPSKRSQSLPPRKLERRHSLRISASSKRQATLQRSGSLKYIPTETTIKSDRPVTKRSTFSLLTRFFRSSLRLKQNSSLNLPFSNQSPPPTEWFNKSVAHLHSVGTQTCNLSETGSDSYLGRSYRSFQSWDMEDQALSRSSTLSRHRKHHDLSSSVVTSPQVHTPRRAPHSATLPRRLIGMSSLQSASNHPSPAASQLSIPQTTASIGSAKSVIESRGLCSPVAKSMSSSSSGYNSLPRSTTSKHRFLNYNPQSPYEKPKLGGYSTPSESSFTVKVLSQNGQGSNRYCSDNQPNGNLSYKSTVDSSSNSDHNSTTLTTTINGGNKTRIFVQQQNSPVRSLITLENGYPKKGSSEKPNTDNIIILNGGSLDRGSKHSLSKETHRPQRAQNERPSSLYSKETNLDDFMTVDRPKFSESHMKMKFPSTETIQLEEKCLDSLIDGKTKPLNATSPWKETEMKINGLIDAMSLSSFSSETQLNNARKASLVTKPLVSSDRDKLIDSISYKNLLKDSAEDPDQQKKNIIRSRSPSPTKSCNDLTNPVTFPLSSFASALALLKQSTAPHGKLDMKSDEIIFPDLNDFPLNFTSLAAQNILNGISLNSVDTLVEVNMAADKLNKNNIESTQSDLGLV</sequence>
<feature type="compositionally biased region" description="Low complexity" evidence="1">
    <location>
        <begin position="606"/>
        <end position="624"/>
    </location>
</feature>
<dbReference type="Proteomes" id="UP001152759">
    <property type="component" value="Chromosome 7"/>
</dbReference>
<feature type="region of interest" description="Disordered" evidence="1">
    <location>
        <begin position="818"/>
        <end position="843"/>
    </location>
</feature>
<dbReference type="Pfam" id="PF10264">
    <property type="entry name" value="WHD_Storkhead"/>
    <property type="match status" value="1"/>
</dbReference>
<dbReference type="KEGG" id="btab:109029682"/>
<feature type="compositionally biased region" description="Polar residues" evidence="1">
    <location>
        <begin position="461"/>
        <end position="470"/>
    </location>
</feature>
<dbReference type="GO" id="GO:0005634">
    <property type="term" value="C:nucleus"/>
    <property type="evidence" value="ECO:0007669"/>
    <property type="project" value="TreeGrafter"/>
</dbReference>
<feature type="compositionally biased region" description="Polar residues" evidence="1">
    <location>
        <begin position="591"/>
        <end position="605"/>
    </location>
</feature>
<dbReference type="PANTHER" id="PTHR22437">
    <property type="entry name" value="WINGED HELIX DOMAIN-CONTAINING PROTEIN"/>
    <property type="match status" value="1"/>
</dbReference>
<dbReference type="GO" id="GO:0006357">
    <property type="term" value="P:regulation of transcription by RNA polymerase II"/>
    <property type="evidence" value="ECO:0007669"/>
    <property type="project" value="InterPro"/>
</dbReference>
<accession>A0A9P0AL56</accession>
<evidence type="ECO:0000256" key="1">
    <source>
        <dbReference type="SAM" id="MobiDB-lite"/>
    </source>
</evidence>
<keyword evidence="4" id="KW-1185">Reference proteome</keyword>
<proteinExistence type="predicted"/>
<reference evidence="3" key="1">
    <citation type="submission" date="2021-12" db="EMBL/GenBank/DDBJ databases">
        <authorList>
            <person name="King R."/>
        </authorList>
    </citation>
    <scope>NUCLEOTIDE SEQUENCE</scope>
</reference>
<evidence type="ECO:0000313" key="3">
    <source>
        <dbReference type="EMBL" id="CAH0393010.1"/>
    </source>
</evidence>
<evidence type="ECO:0000313" key="4">
    <source>
        <dbReference type="Proteomes" id="UP001152759"/>
    </source>
</evidence>
<name>A0A9P0AL56_BEMTA</name>
<dbReference type="AlphaFoldDB" id="A0A9P0AL56"/>
<dbReference type="GO" id="GO:0000977">
    <property type="term" value="F:RNA polymerase II transcription regulatory region sequence-specific DNA binding"/>
    <property type="evidence" value="ECO:0007669"/>
    <property type="project" value="TreeGrafter"/>
</dbReference>
<feature type="domain" description="Winged helix Storkhead-box1" evidence="2">
    <location>
        <begin position="142"/>
        <end position="220"/>
    </location>
</feature>
<dbReference type="InterPro" id="IPR019391">
    <property type="entry name" value="Storkhead-box_WHD"/>
</dbReference>
<protein>
    <recommendedName>
        <fullName evidence="2">Winged helix Storkhead-box1 domain-containing protein</fullName>
    </recommendedName>
</protein>
<feature type="compositionally biased region" description="Polar residues" evidence="1">
    <location>
        <begin position="832"/>
        <end position="843"/>
    </location>
</feature>
<feature type="compositionally biased region" description="Basic and acidic residues" evidence="1">
    <location>
        <begin position="818"/>
        <end position="827"/>
    </location>
</feature>
<dbReference type="PANTHER" id="PTHR22437:SF0">
    <property type="entry name" value="FI21431P1"/>
    <property type="match status" value="1"/>
</dbReference>
<feature type="compositionally biased region" description="Low complexity" evidence="1">
    <location>
        <begin position="227"/>
        <end position="237"/>
    </location>
</feature>
<dbReference type="EMBL" id="OU963868">
    <property type="protein sequence ID" value="CAH0393010.1"/>
    <property type="molecule type" value="Genomic_DNA"/>
</dbReference>
<feature type="compositionally biased region" description="Basic and acidic residues" evidence="1">
    <location>
        <begin position="679"/>
        <end position="691"/>
    </location>
</feature>